<dbReference type="Proteomes" id="UP001295740">
    <property type="component" value="Unassembled WGS sequence"/>
</dbReference>
<evidence type="ECO:0000313" key="10">
    <source>
        <dbReference type="Proteomes" id="UP001295740"/>
    </source>
</evidence>
<dbReference type="AlphaFoldDB" id="A0AAI8YK01"/>
<comment type="similarity">
    <text evidence="2">Belongs to the cytochrome P450 family.</text>
</comment>
<dbReference type="PANTHER" id="PTHR24305">
    <property type="entry name" value="CYTOCHROME P450"/>
    <property type="match status" value="1"/>
</dbReference>
<dbReference type="Pfam" id="PF00067">
    <property type="entry name" value="p450"/>
    <property type="match status" value="1"/>
</dbReference>
<dbReference type="EMBL" id="CAUWAG010000010">
    <property type="protein sequence ID" value="CAJ2507575.1"/>
    <property type="molecule type" value="Genomic_DNA"/>
</dbReference>
<keyword evidence="10" id="KW-1185">Reference proteome</keyword>
<dbReference type="PRINTS" id="PR00385">
    <property type="entry name" value="P450"/>
</dbReference>
<keyword evidence="8" id="KW-0732">Signal</keyword>
<dbReference type="Gene3D" id="1.10.630.10">
    <property type="entry name" value="Cytochrome P450"/>
    <property type="match status" value="1"/>
</dbReference>
<dbReference type="InterPro" id="IPR002403">
    <property type="entry name" value="Cyt_P450_E_grp-IV"/>
</dbReference>
<name>A0AAI8YK01_9PEZI</name>
<keyword evidence="6" id="KW-0560">Oxidoreductase</keyword>
<accession>A0AAI8YK01</accession>
<reference evidence="9" key="1">
    <citation type="submission" date="2023-10" db="EMBL/GenBank/DDBJ databases">
        <authorList>
            <person name="Hackl T."/>
        </authorList>
    </citation>
    <scope>NUCLEOTIDE SEQUENCE</scope>
</reference>
<dbReference type="SUPFAM" id="SSF48264">
    <property type="entry name" value="Cytochrome P450"/>
    <property type="match status" value="1"/>
</dbReference>
<dbReference type="InterPro" id="IPR001128">
    <property type="entry name" value="Cyt_P450"/>
</dbReference>
<dbReference type="PANTHER" id="PTHR24305:SF166">
    <property type="entry name" value="CYTOCHROME P450 12A4, MITOCHONDRIAL-RELATED"/>
    <property type="match status" value="1"/>
</dbReference>
<evidence type="ECO:0000256" key="5">
    <source>
        <dbReference type="ARBA" id="ARBA00023004"/>
    </source>
</evidence>
<feature type="binding site" description="axial binding residue" evidence="7">
    <location>
        <position position="482"/>
    </location>
    <ligand>
        <name>heme</name>
        <dbReference type="ChEBI" id="CHEBI:30413"/>
    </ligand>
    <ligandPart>
        <name>Fe</name>
        <dbReference type="ChEBI" id="CHEBI:18248"/>
    </ligandPart>
</feature>
<evidence type="ECO:0000256" key="6">
    <source>
        <dbReference type="ARBA" id="ARBA00023033"/>
    </source>
</evidence>
<evidence type="ECO:0000256" key="1">
    <source>
        <dbReference type="ARBA" id="ARBA00001971"/>
    </source>
</evidence>
<gene>
    <name evidence="9" type="ORF">KHLLAP_LOCUS8043</name>
</gene>
<evidence type="ECO:0000256" key="4">
    <source>
        <dbReference type="ARBA" id="ARBA00022723"/>
    </source>
</evidence>
<keyword evidence="4 7" id="KW-0479">Metal-binding</keyword>
<evidence type="ECO:0000256" key="7">
    <source>
        <dbReference type="PIRSR" id="PIRSR602403-1"/>
    </source>
</evidence>
<sequence>MNVIRLAVHTALCLYALLSPTDGFRILKWAQIFFCLQYVAHEIYRIIIFPNFFSPLRHLPGPKDHNLLLGQELKKFRAESPVGVQLEWSRKWPDAPFIRYLSIAGKEALLVNSLAAHKAVLQSHVYDFVKPPFFARLVGEIAGTGLLFAEGEHHRHQRKLLAGPFSVPSMRKIVPVFQDEAKSLSEVFDSAMGTGSRASIEVTDVLSKSTMDTIGVTVLGIELDTLSSIYPVGFNELYHRMLQQGPLGTLIWVINAFLPIRRFIPLEANRKFIQASSDLRRMLRDIIEKRTTDLSDGTFKREVGESRDLLTYMLEEAEAQRQQTGKETWTTDDIIGHLLNFTSAGHETSSTTLTWALYVLATNHGVQARLRTEIQTLLKASPKPNYDEISRLPYLNNFVREVLRVHSPPIMSSRQAAKDLVIQGVHIPKGTQIDLNMHIMHQNQGVWGPDAAVFNPGRWDHLTGDAASPYAFEPFIQGPRMCPGKNFSLIEMKAFLIELIIKWRFVGIERWDDKTDGAERELLTGGEEEVGRGVKLANPSVTYRPAGGLIVRFERV</sequence>
<dbReference type="GO" id="GO:0004497">
    <property type="term" value="F:monooxygenase activity"/>
    <property type="evidence" value="ECO:0007669"/>
    <property type="project" value="UniProtKB-KW"/>
</dbReference>
<dbReference type="InterPro" id="IPR050121">
    <property type="entry name" value="Cytochrome_P450_monoxygenase"/>
</dbReference>
<dbReference type="InterPro" id="IPR036396">
    <property type="entry name" value="Cyt_P450_sf"/>
</dbReference>
<feature type="signal peptide" evidence="8">
    <location>
        <begin position="1"/>
        <end position="23"/>
    </location>
</feature>
<feature type="chain" id="PRO_5042573061" evidence="8">
    <location>
        <begin position="24"/>
        <end position="556"/>
    </location>
</feature>
<proteinExistence type="inferred from homology"/>
<dbReference type="PRINTS" id="PR00465">
    <property type="entry name" value="EP450IV"/>
</dbReference>
<keyword evidence="6" id="KW-0503">Monooxygenase</keyword>
<evidence type="ECO:0000313" key="9">
    <source>
        <dbReference type="EMBL" id="CAJ2507575.1"/>
    </source>
</evidence>
<comment type="caution">
    <text evidence="9">The sequence shown here is derived from an EMBL/GenBank/DDBJ whole genome shotgun (WGS) entry which is preliminary data.</text>
</comment>
<evidence type="ECO:0000256" key="8">
    <source>
        <dbReference type="SAM" id="SignalP"/>
    </source>
</evidence>
<dbReference type="GO" id="GO:0020037">
    <property type="term" value="F:heme binding"/>
    <property type="evidence" value="ECO:0007669"/>
    <property type="project" value="InterPro"/>
</dbReference>
<protein>
    <submittedName>
        <fullName evidence="9">Uu.00g087610.m01.CDS01</fullName>
    </submittedName>
</protein>
<evidence type="ECO:0000256" key="2">
    <source>
        <dbReference type="ARBA" id="ARBA00010617"/>
    </source>
</evidence>
<organism evidence="9 10">
    <name type="scientific">Anthostomella pinea</name>
    <dbReference type="NCBI Taxonomy" id="933095"/>
    <lineage>
        <taxon>Eukaryota</taxon>
        <taxon>Fungi</taxon>
        <taxon>Dikarya</taxon>
        <taxon>Ascomycota</taxon>
        <taxon>Pezizomycotina</taxon>
        <taxon>Sordariomycetes</taxon>
        <taxon>Xylariomycetidae</taxon>
        <taxon>Xylariales</taxon>
        <taxon>Xylariaceae</taxon>
        <taxon>Anthostomella</taxon>
    </lineage>
</organism>
<keyword evidence="3 7" id="KW-0349">Heme</keyword>
<dbReference type="GO" id="GO:0005506">
    <property type="term" value="F:iron ion binding"/>
    <property type="evidence" value="ECO:0007669"/>
    <property type="project" value="InterPro"/>
</dbReference>
<dbReference type="GO" id="GO:0016705">
    <property type="term" value="F:oxidoreductase activity, acting on paired donors, with incorporation or reduction of molecular oxygen"/>
    <property type="evidence" value="ECO:0007669"/>
    <property type="project" value="InterPro"/>
</dbReference>
<comment type="cofactor">
    <cofactor evidence="1 7">
        <name>heme</name>
        <dbReference type="ChEBI" id="CHEBI:30413"/>
    </cofactor>
</comment>
<keyword evidence="5 7" id="KW-0408">Iron</keyword>
<evidence type="ECO:0000256" key="3">
    <source>
        <dbReference type="ARBA" id="ARBA00022617"/>
    </source>
</evidence>